<dbReference type="PANTHER" id="PTHR12049:SF7">
    <property type="entry name" value="PROTEIN ARGININE METHYLTRANSFERASE NDUFAF7, MITOCHONDRIAL"/>
    <property type="match status" value="1"/>
</dbReference>
<dbReference type="OrthoDB" id="9794208at2"/>
<evidence type="ECO:0000256" key="2">
    <source>
        <dbReference type="ARBA" id="ARBA00022679"/>
    </source>
</evidence>
<dbReference type="AlphaFoldDB" id="D0KYD2"/>
<name>D0KYD2_HALNC</name>
<dbReference type="Gene3D" id="3.40.50.12710">
    <property type="match status" value="1"/>
</dbReference>
<reference evidence="3 4" key="1">
    <citation type="submission" date="2009-10" db="EMBL/GenBank/DDBJ databases">
        <title>Complete sequence of Halothiobacillus neapolitanus c2.</title>
        <authorList>
            <consortium name="US DOE Joint Genome Institute"/>
            <person name="Lucas S."/>
            <person name="Copeland A."/>
            <person name="Lapidus A."/>
            <person name="Glavina del Rio T."/>
            <person name="Tice H."/>
            <person name="Bruce D."/>
            <person name="Goodwin L."/>
            <person name="Pitluck S."/>
            <person name="Davenport K."/>
            <person name="Brettin T."/>
            <person name="Detter J.C."/>
            <person name="Han C."/>
            <person name="Tapia R."/>
            <person name="Larimer F."/>
            <person name="Land M."/>
            <person name="Hauser L."/>
            <person name="Kyrpides N."/>
            <person name="Mikhailova N."/>
            <person name="Kerfeld C."/>
            <person name="Cannon G."/>
            <person name="Heinhort S."/>
        </authorList>
    </citation>
    <scope>NUCLEOTIDE SEQUENCE [LARGE SCALE GENOMIC DNA]</scope>
    <source>
        <strain evidence="4">ATCC 23641 / c2</strain>
    </source>
</reference>
<keyword evidence="1" id="KW-0489">Methyltransferase</keyword>
<proteinExistence type="predicted"/>
<dbReference type="Pfam" id="PF02636">
    <property type="entry name" value="Methyltransf_28"/>
    <property type="match status" value="1"/>
</dbReference>
<dbReference type="EMBL" id="CP001801">
    <property type="protein sequence ID" value="ACX95455.1"/>
    <property type="molecule type" value="Genomic_DNA"/>
</dbReference>
<organism evidence="3 4">
    <name type="scientific">Halothiobacillus neapolitanus (strain ATCC 23641 / DSM 15147 / CIP 104769 / NCIMB 8539 / c2)</name>
    <name type="common">Thiobacillus neapolitanus</name>
    <dbReference type="NCBI Taxonomy" id="555778"/>
    <lineage>
        <taxon>Bacteria</taxon>
        <taxon>Pseudomonadati</taxon>
        <taxon>Pseudomonadota</taxon>
        <taxon>Gammaproteobacteria</taxon>
        <taxon>Chromatiales</taxon>
        <taxon>Halothiobacillaceae</taxon>
        <taxon>Halothiobacillus</taxon>
    </lineage>
</organism>
<protein>
    <recommendedName>
        <fullName evidence="5">SAM-dependent methyltransferase</fullName>
    </recommendedName>
</protein>
<evidence type="ECO:0000256" key="1">
    <source>
        <dbReference type="ARBA" id="ARBA00022603"/>
    </source>
</evidence>
<sequence length="398" mass="45078">MMPEPDFSLPVPSSEDQIKSMTLIEHLQGRMIDEPLSFSDYMAEVLYHPDYGYYGSAQVQFGAGGDFVTAPERSPFFAAGLVYEWQQIQRDSPVRQVCELGAGSGQLALDFLRTCDTRGCMPDQYLIWEISPGLRKRQQTRLKDELKPELWSRLTWVEDREAKDLADIWAGGMVIANEVVDAMPACRFRWRPGQLDTLEELKVGWVGKRFGWVADTASPELRAALADCAGLWPLDDLAPEPVAAEINLDLSRWLASIRTLFGHPEAASILYLFDYGGHTAEVYRPDRVDGTLRCHYRHRAHDDPFVYPGLQDITTWVDFERLARLAREGGFVVDGERSQAAWLLGTDVPDSFSRQMQAVTDRSASARIAQGFKELVMPTEMGERFRVLRLRTPEPSLR</sequence>
<dbReference type="InterPro" id="IPR003788">
    <property type="entry name" value="NDUFAF7"/>
</dbReference>
<dbReference type="GO" id="GO:0032259">
    <property type="term" value="P:methylation"/>
    <property type="evidence" value="ECO:0007669"/>
    <property type="project" value="UniProtKB-KW"/>
</dbReference>
<dbReference type="GO" id="GO:0035243">
    <property type="term" value="F:protein-arginine omega-N symmetric methyltransferase activity"/>
    <property type="evidence" value="ECO:0007669"/>
    <property type="project" value="TreeGrafter"/>
</dbReference>
<dbReference type="eggNOG" id="COG1565">
    <property type="taxonomic scope" value="Bacteria"/>
</dbReference>
<evidence type="ECO:0008006" key="5">
    <source>
        <dbReference type="Google" id="ProtNLM"/>
    </source>
</evidence>
<dbReference type="InterPro" id="IPR029063">
    <property type="entry name" value="SAM-dependent_MTases_sf"/>
</dbReference>
<dbReference type="InterPro" id="IPR038375">
    <property type="entry name" value="NDUFAF7_sf"/>
</dbReference>
<keyword evidence="4" id="KW-1185">Reference proteome</keyword>
<gene>
    <name evidence="3" type="ordered locus">Hneap_0602</name>
</gene>
<dbReference type="Proteomes" id="UP000009102">
    <property type="component" value="Chromosome"/>
</dbReference>
<dbReference type="SUPFAM" id="SSF53335">
    <property type="entry name" value="S-adenosyl-L-methionine-dependent methyltransferases"/>
    <property type="match status" value="1"/>
</dbReference>
<dbReference type="HOGENOM" id="CLU_024840_1_0_6"/>
<dbReference type="KEGG" id="hna:Hneap_0602"/>
<evidence type="ECO:0000313" key="4">
    <source>
        <dbReference type="Proteomes" id="UP000009102"/>
    </source>
</evidence>
<evidence type="ECO:0000313" key="3">
    <source>
        <dbReference type="EMBL" id="ACX95455.1"/>
    </source>
</evidence>
<accession>D0KYD2</accession>
<dbReference type="RefSeq" id="WP_012823491.1">
    <property type="nucleotide sequence ID" value="NC_013422.1"/>
</dbReference>
<dbReference type="STRING" id="555778.Hneap_0602"/>
<dbReference type="PANTHER" id="PTHR12049">
    <property type="entry name" value="PROTEIN ARGININE METHYLTRANSFERASE NDUFAF7, MITOCHONDRIAL"/>
    <property type="match status" value="1"/>
</dbReference>
<keyword evidence="2" id="KW-0808">Transferase</keyword>